<proteinExistence type="predicted"/>
<dbReference type="AlphaFoldDB" id="A0A2W0HJL1"/>
<sequence>MAFYVSDGSSTEKKIGAGIVRSEGFSKAYYAFTANTRSHQSVGAECFAIHKAVQLMNIHGDRQATLVTDFKHIIDLYEGIRIPVRPVPPWVIRALNDLKEIRARGVHLTLRHRSDLPPILDYASSHRLSRAYKWAEPPIDYDIEPHAPPAPVAIIDTVCPDACSREKVFFENRHIVQDWRLPKAMAVSSPEHLRFTSGFIFQQTAGRRWVVLDDRKEPCVIGRSLVDVLASVFFAIEPSGEPVRVNEHAMYLLKTVPAEEQDEAYYTVVSRMTAFPISVFADFPLMSQVPGIEHISEVAAFGPSRPMLG</sequence>
<gene>
    <name evidence="1" type="ORF">CR205_03625</name>
</gene>
<dbReference type="RefSeq" id="WP_110517037.1">
    <property type="nucleotide sequence ID" value="NZ_PDOF01000001.1"/>
</dbReference>
<comment type="caution">
    <text evidence="1">The sequence shown here is derived from an EMBL/GenBank/DDBJ whole genome shotgun (WGS) entry which is preliminary data.</text>
</comment>
<organism evidence="1 2">
    <name type="scientific">Alteribacter lacisalsi</name>
    <dbReference type="NCBI Taxonomy" id="2045244"/>
    <lineage>
        <taxon>Bacteria</taxon>
        <taxon>Bacillati</taxon>
        <taxon>Bacillota</taxon>
        <taxon>Bacilli</taxon>
        <taxon>Bacillales</taxon>
        <taxon>Bacillaceae</taxon>
        <taxon>Alteribacter</taxon>
    </lineage>
</organism>
<evidence type="ECO:0000313" key="2">
    <source>
        <dbReference type="Proteomes" id="UP000248066"/>
    </source>
</evidence>
<name>A0A2W0HJL1_9BACI</name>
<dbReference type="EMBL" id="PDOF01000001">
    <property type="protein sequence ID" value="PYZ97695.1"/>
    <property type="molecule type" value="Genomic_DNA"/>
</dbReference>
<dbReference type="Proteomes" id="UP000248066">
    <property type="component" value="Unassembled WGS sequence"/>
</dbReference>
<keyword evidence="2" id="KW-1185">Reference proteome</keyword>
<accession>A0A2W0HJL1</accession>
<reference evidence="1 2" key="1">
    <citation type="submission" date="2017-10" db="EMBL/GenBank/DDBJ databases">
        <title>Bacillus sp. nov., a halophilic bacterium isolated from a Yangshapao Lake.</title>
        <authorList>
            <person name="Wang H."/>
        </authorList>
    </citation>
    <scope>NUCLEOTIDE SEQUENCE [LARGE SCALE GENOMIC DNA]</scope>
    <source>
        <strain evidence="1 2">YSP-3</strain>
    </source>
</reference>
<protein>
    <submittedName>
        <fullName evidence="1">Uncharacterized protein</fullName>
    </submittedName>
</protein>
<dbReference type="OrthoDB" id="2823739at2"/>
<evidence type="ECO:0000313" key="1">
    <source>
        <dbReference type="EMBL" id="PYZ97695.1"/>
    </source>
</evidence>